<protein>
    <recommendedName>
        <fullName evidence="1">Microcystinase C</fullName>
        <shortName evidence="1">MlrC</shortName>
    </recommendedName>
</protein>
<gene>
    <name evidence="4" type="ORF">C8D77_11236</name>
</gene>
<dbReference type="Pfam" id="PF07364">
    <property type="entry name" value="DUF1485"/>
    <property type="match status" value="1"/>
</dbReference>
<evidence type="ECO:0000313" key="4">
    <source>
        <dbReference type="EMBL" id="PWJ88143.1"/>
    </source>
</evidence>
<dbReference type="GeneID" id="61055012"/>
<dbReference type="EMBL" id="QGGH01000012">
    <property type="protein sequence ID" value="PWJ88143.1"/>
    <property type="molecule type" value="Genomic_DNA"/>
</dbReference>
<dbReference type="GO" id="GO:0046872">
    <property type="term" value="F:metal ion binding"/>
    <property type="evidence" value="ECO:0007669"/>
    <property type="project" value="UniProtKB-KW"/>
</dbReference>
<evidence type="ECO:0000259" key="2">
    <source>
        <dbReference type="Pfam" id="PF07171"/>
    </source>
</evidence>
<feature type="domain" description="Microcystin LR degradation protein MlrC C-terminal" evidence="2">
    <location>
        <begin position="296"/>
        <end position="470"/>
    </location>
</feature>
<dbReference type="AlphaFoldDB" id="A0A8E3B382"/>
<accession>A0A8E3B382</accession>
<keyword evidence="1" id="KW-0482">Metalloprotease</keyword>
<keyword evidence="1" id="KW-0479">Metal-binding</keyword>
<comment type="cofactor">
    <cofactor evidence="1">
        <name>Zn(2+)</name>
        <dbReference type="ChEBI" id="CHEBI:29105"/>
    </cofactor>
    <text evidence="1">Binds 1 zinc ion per subunit.</text>
</comment>
<dbReference type="InterPro" id="IPR015995">
    <property type="entry name" value="MlrC_N"/>
</dbReference>
<comment type="function">
    <text evidence="1">Involved in peptidolytic degradation of cyclic heptapeptide hepatotoxin microcystin (MC).</text>
</comment>
<dbReference type="RefSeq" id="WP_109670685.1">
    <property type="nucleotide sequence ID" value="NZ_QGGH01000012.1"/>
</dbReference>
<dbReference type="GO" id="GO:0008237">
    <property type="term" value="F:metallopeptidase activity"/>
    <property type="evidence" value="ECO:0007669"/>
    <property type="project" value="UniProtKB-KW"/>
</dbReference>
<keyword evidence="1" id="KW-0645">Protease</keyword>
<evidence type="ECO:0000313" key="5">
    <source>
        <dbReference type="Proteomes" id="UP000245631"/>
    </source>
</evidence>
<comment type="similarity">
    <text evidence="1">Belongs to the peptidase M81 family.</text>
</comment>
<keyword evidence="1" id="KW-0378">Hydrolase</keyword>
<dbReference type="InterPro" id="IPR010799">
    <property type="entry name" value="MlrC_C"/>
</dbReference>
<dbReference type="InterPro" id="IPR009197">
    <property type="entry name" value="MlrC"/>
</dbReference>
<evidence type="ECO:0000259" key="3">
    <source>
        <dbReference type="Pfam" id="PF07364"/>
    </source>
</evidence>
<sequence length="486" mass="52478">MRMFMCGLYTETNSFSPVPIGRGSFAGETFHGDATAHPPGWASAPMHIWKTLAEQKGYEVIESLCASAGSGAPVVRAIYEELRDEILNDLRSAGDVDMVLLSLHGSMIAEGYDDCEGDLLERVRSIVGPDVVIGAELDPHCSITRKMVAAANILITYKLSPHTDVEERAPEVFALCDAAVRREIKPVTAIHECRMVSTWPTDREPMAGFVRHMMDCEGRGDILSVSFAHDFGLADVPEGGAKVLVIANGNAAAAETLARDLGQRLWDMRRETARTWESLDAVLDKVATAKSGPIVIADFCDNSGGGAPSDSTHILRALVERGIGNSACGFIWDQGAVGLCIAAGEGAKLDLRIGGKVCRASGQPLDLNVTVMRIIENASQHFAGTTDSIGDAVCVRTDDAIDIVLTETRQQIYQPDAFTQFGIELTGKRAIIVKSSNHFRAGFAPIATEILYPATDGLLTLDYATVPYTKFKTPFWPCVEDPFEAR</sequence>
<dbReference type="Proteomes" id="UP000245631">
    <property type="component" value="Unassembled WGS sequence"/>
</dbReference>
<comment type="caution">
    <text evidence="4">The sequence shown here is derived from an EMBL/GenBank/DDBJ whole genome shotgun (WGS) entry which is preliminary data.</text>
</comment>
<dbReference type="GO" id="GO:0006508">
    <property type="term" value="P:proteolysis"/>
    <property type="evidence" value="ECO:0007669"/>
    <property type="project" value="UniProtKB-KW"/>
</dbReference>
<name>A0A8E3B382_RHILI</name>
<dbReference type="Pfam" id="PF07171">
    <property type="entry name" value="MlrC_C"/>
    <property type="match status" value="1"/>
</dbReference>
<reference evidence="4 5" key="1">
    <citation type="submission" date="2018-05" db="EMBL/GenBank/DDBJ databases">
        <title>Genomic Encyclopedia of Type Strains, Phase IV (KMG-IV): sequencing the most valuable type-strain genomes for metagenomic binning, comparative biology and taxonomic classification.</title>
        <authorList>
            <person name="Goeker M."/>
        </authorList>
    </citation>
    <scope>NUCLEOTIDE SEQUENCE [LARGE SCALE GENOMIC DNA]</scope>
    <source>
        <strain evidence="4 5">DSM 2626</strain>
    </source>
</reference>
<evidence type="ECO:0000256" key="1">
    <source>
        <dbReference type="PIRNR" id="PIRNR012702"/>
    </source>
</evidence>
<feature type="domain" description="Microcystin LR degradation protein MlrC N-terminal" evidence="3">
    <location>
        <begin position="2"/>
        <end position="285"/>
    </location>
</feature>
<organism evidence="4 5">
    <name type="scientific">Rhizobium loti</name>
    <name type="common">Mesorhizobium loti</name>
    <dbReference type="NCBI Taxonomy" id="381"/>
    <lineage>
        <taxon>Bacteria</taxon>
        <taxon>Pseudomonadati</taxon>
        <taxon>Pseudomonadota</taxon>
        <taxon>Alphaproteobacteria</taxon>
        <taxon>Hyphomicrobiales</taxon>
        <taxon>Phyllobacteriaceae</taxon>
        <taxon>Mesorhizobium</taxon>
    </lineage>
</organism>
<proteinExistence type="inferred from homology"/>
<dbReference type="PIRSF" id="PIRSF012702">
    <property type="entry name" value="UCP012702"/>
    <property type="match status" value="1"/>
</dbReference>